<evidence type="ECO:0008006" key="9">
    <source>
        <dbReference type="Google" id="ProtNLM"/>
    </source>
</evidence>
<feature type="domain" description="tRNA (32-2'-O)-methyltransferase regulator THADA-like C-terminal TPR repeats region" evidence="6">
    <location>
        <begin position="1210"/>
        <end position="1360"/>
    </location>
</feature>
<reference evidence="7" key="1">
    <citation type="submission" date="2025-08" db="UniProtKB">
        <authorList>
            <consortium name="Ensembl"/>
        </authorList>
    </citation>
    <scope>IDENTIFICATION</scope>
</reference>
<dbReference type="InterPro" id="IPR051954">
    <property type="entry name" value="tRNA_methyltransferase_THADA"/>
</dbReference>
<dbReference type="OrthoDB" id="73997at2759"/>
<keyword evidence="8" id="KW-1185">Reference proteome</keyword>
<protein>
    <recommendedName>
        <fullName evidence="9">DUF2428 domain-containing protein</fullName>
    </recommendedName>
</protein>
<evidence type="ECO:0000259" key="6">
    <source>
        <dbReference type="Pfam" id="PF25151"/>
    </source>
</evidence>
<dbReference type="SUPFAM" id="SSF48371">
    <property type="entry name" value="ARM repeat"/>
    <property type="match status" value="2"/>
</dbReference>
<evidence type="ECO:0000256" key="3">
    <source>
        <dbReference type="ARBA" id="ARBA00035625"/>
    </source>
</evidence>
<evidence type="ECO:0000256" key="1">
    <source>
        <dbReference type="ARBA" id="ARBA00010409"/>
    </source>
</evidence>
<dbReference type="InterPro" id="IPR056843">
    <property type="entry name" value="THADA-like_TPR"/>
</dbReference>
<dbReference type="Pfam" id="PF25150">
    <property type="entry name" value="TPR_Trm732"/>
    <property type="match status" value="1"/>
</dbReference>
<evidence type="ECO:0000313" key="8">
    <source>
        <dbReference type="Proteomes" id="UP000694569"/>
    </source>
</evidence>
<comment type="function">
    <text evidence="3">Together with methyltransferase FTSJ1, methylates the 2'-O-ribose of nucleotides at position 32 of the anticodon loop of substrate tRNAs.</text>
</comment>
<dbReference type="Pfam" id="PF25151">
    <property type="entry name" value="TPR_Trm732_C"/>
    <property type="match status" value="1"/>
</dbReference>
<dbReference type="GeneTree" id="ENSGT00940000165952"/>
<reference evidence="7" key="2">
    <citation type="submission" date="2025-09" db="UniProtKB">
        <authorList>
            <consortium name="Ensembl"/>
        </authorList>
    </citation>
    <scope>IDENTIFICATION</scope>
</reference>
<dbReference type="GO" id="GO:0030488">
    <property type="term" value="P:tRNA methylation"/>
    <property type="evidence" value="ECO:0007669"/>
    <property type="project" value="TreeGrafter"/>
</dbReference>
<dbReference type="InterPro" id="IPR056842">
    <property type="entry name" value="THADA-like_TPR_C"/>
</dbReference>
<dbReference type="InterPro" id="IPR019442">
    <property type="entry name" value="THADA/TRM732_DUF2428"/>
</dbReference>
<dbReference type="GO" id="GO:0005829">
    <property type="term" value="C:cytosol"/>
    <property type="evidence" value="ECO:0007669"/>
    <property type="project" value="TreeGrafter"/>
</dbReference>
<dbReference type="Ensembl" id="ENSLLET00000021925.1">
    <property type="protein sequence ID" value="ENSLLEP00000021109.1"/>
    <property type="gene ID" value="ENSLLEG00000013360.1"/>
</dbReference>
<proteinExistence type="inferred from homology"/>
<evidence type="ECO:0000256" key="2">
    <source>
        <dbReference type="ARBA" id="ARBA00022694"/>
    </source>
</evidence>
<evidence type="ECO:0000259" key="5">
    <source>
        <dbReference type="Pfam" id="PF25150"/>
    </source>
</evidence>
<dbReference type="PANTHER" id="PTHR14387:SF0">
    <property type="entry name" value="DUF2428 DOMAIN-CONTAINING PROTEIN"/>
    <property type="match status" value="1"/>
</dbReference>
<feature type="domain" description="DUF2428" evidence="4">
    <location>
        <begin position="947"/>
        <end position="1208"/>
    </location>
</feature>
<feature type="domain" description="tRNA (32-2'-O)-methyltransferase regulator THADA-like TPR repeats region" evidence="5">
    <location>
        <begin position="559"/>
        <end position="772"/>
    </location>
</feature>
<dbReference type="Pfam" id="PF10350">
    <property type="entry name" value="DUF2428"/>
    <property type="match status" value="1"/>
</dbReference>
<comment type="similarity">
    <text evidence="1">Belongs to the THADA family.</text>
</comment>
<keyword evidence="2" id="KW-0819">tRNA processing</keyword>
<evidence type="ECO:0000259" key="4">
    <source>
        <dbReference type="Pfam" id="PF10350"/>
    </source>
</evidence>
<dbReference type="PANTHER" id="PTHR14387">
    <property type="entry name" value="THADA/DEATH RECEPTOR INTERACTING PROTEIN"/>
    <property type="match status" value="1"/>
</dbReference>
<name>A0A8C5N3E3_9ANUR</name>
<dbReference type="Proteomes" id="UP000694569">
    <property type="component" value="Unplaced"/>
</dbReference>
<sequence length="1866" mass="206376">MCHCISYENSVGRECASILQSPGGAALLQTLYRPCNLLIVKQTQLMAAPMVLHAERMLREPEQCFLYYNDRQMRILSLVIEQLKQFAEASVKRLKDKHLDQAVQLLGSPEEVLGHLSDADLLPLLQYVLTCQVGACHSTSSFQKLEKLLSKLSQISPHLVSQERESLLESLLQSKNVLQPNDIQTVCMYLERSRASQNYFKQHLSCILSKVSLTCSTVLQDDSKRSTEHGYLAVKMCLQLFRTMANNLVPLVWAPASNSNALQNILGFLMKVISQDTSRDTRLLAGTAVASLVNTAPMAELGAHAGFCLVQWLKNGGSGEVTCGELCVSVQCTPSDDVGMLALIRGILTCGQADVLTFELFAYGQNMTMLELLFPCVSTLCMGTTEQYYGFQVLCLWLQRMRDHIAEIQDARKRSLVVVNGDILSGVTQLLWAGAEIPVDGLSGLVLTCFQHCLHIHRAQCRLSQTDEEGLYQDMLQKIMETSWQSRSRYISLCALLPFLGPNKTLALYPSLPAHLFHCISTNYLWPPASETYRTIITFQRKEWIQEVQLNEDDLAKCWAVTWLTPLCDALRSSESSLQCNAATHILPCTLSVFSECFGLIAEKLSGSSPSDLRGWVSLLCTQKVVLGGLTKNDEKKLQVCLESADDGVRLSALSYLCCSTRTSQPLSPQEIILLKKFLPSNLGCDNPGFRKQLKAVLRRAIERLRDGALSSVRRELSQEVELSQTMEFLEWLLQLSVTSISPAGNYQRRCSGLLIFGALLESCSDCWTPQKKKGQPPQDMSLLLNYAKQRGFWDFFSVPIMKALLACIQDSTNEIREIAADLLVRFFSPMPVPLSVSLFELGKASLCSPRVPLAEVGALLMKTLLQSPQKVVMYPEDEPVTPLRLVTVLKEMLEEQYMCAQNNMLQAARSKPLHGVLSGLRLCLLEVPSVSQSFLQSELTSSWCSLLSGLLITLREIAAFILNVLHKTWDEDILESVAPSFADMGKAVSTLIAHGIGQKAMPGSVLLSEEHSLIMTCCWVSLKEIGLLLGPLVEKLISTSVPLLSASDVRESVMTYQDIFMRCRHWGAVDGCSAGFTKLCSALLRNEDPELRAFPQKIMEQVLAECRSQQCLSITRRAAGFPVLLQSILCADGSQKVLLPSCVRSLLTLAKESLPPDWDQTKDLPQVSAVHALQTMLHSSALRSHLLTYAVTLMSLALSNLRSPCWSMRNAALQLFSALTGAMLGLSRSDGYSSMQSTLSVGALLRRFPGLKDVLMQELQDAQQVGKMLHPSLHPVLILLARLQPGGDKMASCFVEPLLGLARNPIYAVRLMAARAIVPIVEVIRCHTQLSQLVQAIPEPNEAVTHNALHGCLLQIHALLAAALKENCLLDRFGKDFARQLLQALWLLSPVQKCPLIQAAYLDVLSLLVPVGGAEYAREVREAVCAALNAQDVDKQVGSDVFHEACVVYLCNDAATSSDDIIHPCVSQLLQAGDAAMFQWLKGQKDGNLPSALGRHVRRALQNNLCSILLSGCASERLRQYLQTFVHVHSLQSTFSAISFPENQDVQCANILLSLLETGSEGPQLRGQALQTLSLLLTLKNLLQDLSICSRWLAALVSFTDPASSCEELRLSAAHALHLGGADLVRSALRDRTSGLTQLAIRAIVYGIDLLQDEERSVRDAATRFPVVMLDLPVDITMQSDRALLHLLKLLRDNFWDCEETFHVLLQRLPPFNLHSVLTTLQERSVSLYEEDEPNVFADPMFISSLLLPTLHFLLSCMDTNTTVLQWVKEASPAVREQIQLCIHWGQEQGYNSQLGLKAIGCPHVQSAVLGLLVQGQLLIEALRKITPAQIAQLGVHSSCLEKELAMFQTEFRPQGGISFKEILE</sequence>
<dbReference type="InterPro" id="IPR016024">
    <property type="entry name" value="ARM-type_fold"/>
</dbReference>
<accession>A0A8C5N3E3</accession>
<evidence type="ECO:0000313" key="7">
    <source>
        <dbReference type="Ensembl" id="ENSLLEP00000021109.1"/>
    </source>
</evidence>
<organism evidence="7 8">
    <name type="scientific">Leptobrachium leishanense</name>
    <name type="common">Leishan spiny toad</name>
    <dbReference type="NCBI Taxonomy" id="445787"/>
    <lineage>
        <taxon>Eukaryota</taxon>
        <taxon>Metazoa</taxon>
        <taxon>Chordata</taxon>
        <taxon>Craniata</taxon>
        <taxon>Vertebrata</taxon>
        <taxon>Euteleostomi</taxon>
        <taxon>Amphibia</taxon>
        <taxon>Batrachia</taxon>
        <taxon>Anura</taxon>
        <taxon>Pelobatoidea</taxon>
        <taxon>Megophryidae</taxon>
        <taxon>Leptobrachium</taxon>
    </lineage>
</organism>